<feature type="domain" description="DUF2415" evidence="2">
    <location>
        <begin position="418"/>
        <end position="456"/>
    </location>
</feature>
<dbReference type="InterPro" id="IPR015943">
    <property type="entry name" value="WD40/YVTN_repeat-like_dom_sf"/>
</dbReference>
<evidence type="ECO:0000313" key="3">
    <source>
        <dbReference type="CGD" id="CAL0134687"/>
    </source>
</evidence>
<dbReference type="SUPFAM" id="SSF50978">
    <property type="entry name" value="WD40 repeat-like"/>
    <property type="match status" value="1"/>
</dbReference>
<keyword evidence="5" id="KW-1185">Reference proteome</keyword>
<accession>Q6FM58</accession>
<dbReference type="Pfam" id="PF10313">
    <property type="entry name" value="DUF2415"/>
    <property type="match status" value="1"/>
</dbReference>
<organism evidence="4 5">
    <name type="scientific">Candida glabrata (strain ATCC 2001 / BCRC 20586 / JCM 3761 / NBRC 0622 / NRRL Y-65 / CBS 138)</name>
    <name type="common">Yeast</name>
    <name type="synonym">Nakaseomyces glabratus</name>
    <dbReference type="NCBI Taxonomy" id="284593"/>
    <lineage>
        <taxon>Eukaryota</taxon>
        <taxon>Fungi</taxon>
        <taxon>Dikarya</taxon>
        <taxon>Ascomycota</taxon>
        <taxon>Saccharomycotina</taxon>
        <taxon>Saccharomycetes</taxon>
        <taxon>Saccharomycetales</taxon>
        <taxon>Saccharomycetaceae</taxon>
        <taxon>Nakaseomyces</taxon>
    </lineage>
</organism>
<feature type="region of interest" description="Disordered" evidence="1">
    <location>
        <begin position="555"/>
        <end position="640"/>
    </location>
</feature>
<dbReference type="PANTHER" id="PTHR43991:SF9">
    <property type="entry name" value="DUF2415 DOMAIN-CONTAINING PROTEIN"/>
    <property type="match status" value="1"/>
</dbReference>
<dbReference type="eggNOG" id="KOG4532">
    <property type="taxonomic scope" value="Eukaryota"/>
</dbReference>
<dbReference type="CGD" id="CAL0134687">
    <property type="gene designation" value="CAGL0K10824g"/>
</dbReference>
<dbReference type="PANTHER" id="PTHR43991">
    <property type="entry name" value="WD REPEAT PROTEIN (AFU_ORTHOLOGUE AFUA_8G05640)-RELATED"/>
    <property type="match status" value="1"/>
</dbReference>
<feature type="compositionally biased region" description="Polar residues" evidence="1">
    <location>
        <begin position="624"/>
        <end position="636"/>
    </location>
</feature>
<dbReference type="EMBL" id="CR380957">
    <property type="protein sequence ID" value="CAG61649.1"/>
    <property type="molecule type" value="Genomic_DNA"/>
</dbReference>
<feature type="compositionally biased region" description="Basic residues" evidence="1">
    <location>
        <begin position="580"/>
        <end position="593"/>
    </location>
</feature>
<dbReference type="HOGENOM" id="CLU_027079_0_0_1"/>
<feature type="region of interest" description="Disordered" evidence="1">
    <location>
        <begin position="168"/>
        <end position="202"/>
    </location>
</feature>
<dbReference type="InterPro" id="IPR019417">
    <property type="entry name" value="DUF2415"/>
</dbReference>
<dbReference type="STRING" id="284593.Q6FM58"/>
<feature type="compositionally biased region" description="Polar residues" evidence="1">
    <location>
        <begin position="168"/>
        <end position="199"/>
    </location>
</feature>
<dbReference type="InParanoid" id="Q6FM58"/>
<evidence type="ECO:0000313" key="5">
    <source>
        <dbReference type="Proteomes" id="UP000002428"/>
    </source>
</evidence>
<dbReference type="Gene3D" id="2.130.10.10">
    <property type="entry name" value="YVTN repeat-like/Quinoprotein amine dehydrogenase"/>
    <property type="match status" value="1"/>
</dbReference>
<dbReference type="FunCoup" id="Q6FM58">
    <property type="interactions" value="59"/>
</dbReference>
<dbReference type="VEuPathDB" id="FungiDB:CAGL0K10824g"/>
<evidence type="ECO:0000256" key="1">
    <source>
        <dbReference type="SAM" id="MobiDB-lite"/>
    </source>
</evidence>
<evidence type="ECO:0000313" key="4">
    <source>
        <dbReference type="EMBL" id="CAG61649.1"/>
    </source>
</evidence>
<dbReference type="AlphaFoldDB" id="Q6FM58"/>
<reference evidence="4 5" key="1">
    <citation type="journal article" date="2004" name="Nature">
        <title>Genome evolution in yeasts.</title>
        <authorList>
            <consortium name="Genolevures"/>
            <person name="Dujon B."/>
            <person name="Sherman D."/>
            <person name="Fischer G."/>
            <person name="Durrens P."/>
            <person name="Casaregola S."/>
            <person name="Lafontaine I."/>
            <person name="de Montigny J."/>
            <person name="Marck C."/>
            <person name="Neuveglise C."/>
            <person name="Talla E."/>
            <person name="Goffard N."/>
            <person name="Frangeul L."/>
            <person name="Aigle M."/>
            <person name="Anthouard V."/>
            <person name="Babour A."/>
            <person name="Barbe V."/>
            <person name="Barnay S."/>
            <person name="Blanchin S."/>
            <person name="Beckerich J.M."/>
            <person name="Beyne E."/>
            <person name="Bleykasten C."/>
            <person name="Boisrame A."/>
            <person name="Boyer J."/>
            <person name="Cattolico L."/>
            <person name="Confanioleri F."/>
            <person name="de Daruvar A."/>
            <person name="Despons L."/>
            <person name="Fabre E."/>
            <person name="Fairhead C."/>
            <person name="Ferry-Dumazet H."/>
            <person name="Groppi A."/>
            <person name="Hantraye F."/>
            <person name="Hennequin C."/>
            <person name="Jauniaux N."/>
            <person name="Joyet P."/>
            <person name="Kachouri R."/>
            <person name="Kerrest A."/>
            <person name="Koszul R."/>
            <person name="Lemaire M."/>
            <person name="Lesur I."/>
            <person name="Ma L."/>
            <person name="Muller H."/>
            <person name="Nicaud J.M."/>
            <person name="Nikolski M."/>
            <person name="Oztas S."/>
            <person name="Ozier-Kalogeropoulos O."/>
            <person name="Pellenz S."/>
            <person name="Potier S."/>
            <person name="Richard G.F."/>
            <person name="Straub M.L."/>
            <person name="Suleau A."/>
            <person name="Swennene D."/>
            <person name="Tekaia F."/>
            <person name="Wesolowski-Louvel M."/>
            <person name="Westhof E."/>
            <person name="Wirth B."/>
            <person name="Zeniou-Meyer M."/>
            <person name="Zivanovic I."/>
            <person name="Bolotin-Fukuhara M."/>
            <person name="Thierry A."/>
            <person name="Bouchier C."/>
            <person name="Caudron B."/>
            <person name="Scarpelli C."/>
            <person name="Gaillardin C."/>
            <person name="Weissenbach J."/>
            <person name="Wincker P."/>
            <person name="Souciet J.L."/>
        </authorList>
    </citation>
    <scope>NUCLEOTIDE SEQUENCE [LARGE SCALE GENOMIC DNA]</scope>
    <source>
        <strain evidence="5">ATCC 2001 / BCRC 20586 / JCM 3761 / NBRC 0622 / NRRL Y-65 / CBS 138</strain>
    </source>
</reference>
<sequence length="736" mass="84086">MTIDDTSRRFEEDDASAPVFDKVYQNYMMPGLELYDARVTINHWQLRDCIKPSSGNHSKLYYIYDHSIRVLDTDLEGLRSYRSHRMSESHVSGSEGEKRRLSSKLKKDVVSYRNRDMLKGNLNVPSEKLVEFYFKPRCFTELNGLTACGGLVGSDDRGFPTNWNRLNHNAGATSPPTDRNATSVAGSNINTQNTTDSSPPAQPIKLARRDVLLDRSNYSNPNIWKGILSLYNQNTNVSMTFVLGQFINNCVTLNDRSNNQYDLYTCNNDGHMYQCDISNRDVQLVRRFSDLKFPLNNAALSHDSKTMIVSGDSNKFAIYRQENLSEQFTLNYDNQAQWGNSHSKIKRIHRYSSGDNTGYIDNIFEAPNGDHGFYNSFSENDLQFATLFQNGVCLIYDVRRLDSPLAEISSTRPHSHNGAFRVCRFSYGLDDLLFISEHQGRVHVVDTRNFVNHQIILIPDKVTPPMDTEDQNTYNTTQSTQQQAADYQSSVSNYMSTYNNARRRYSFPSVGVKNWEPWITPANYIPLQYLEPKILPFPKVIDKLTNESIISHYNSSQYGSSRQNSGSYYAASTDSDNRVSKRRDARNSFRIRRVSTSSKRTIPQEGNNSGLLRAQNQQTNQQQELHTSSGSSNGNTVFDDDDIYDAYQDVNTNENMYPLSGRFEPTINEISGRYNPVNNTVVDYSSTDFTEENNISGIDWVEDRNGSSLIIGTDYGIMRWNINSWARRSFSSYDFC</sequence>
<dbReference type="Proteomes" id="UP000002428">
    <property type="component" value="Chromosome K"/>
</dbReference>
<protein>
    <recommendedName>
        <fullName evidence="2">DUF2415 domain-containing protein</fullName>
    </recommendedName>
</protein>
<dbReference type="InterPro" id="IPR036322">
    <property type="entry name" value="WD40_repeat_dom_sf"/>
</dbReference>
<feature type="compositionally biased region" description="Polar residues" evidence="1">
    <location>
        <begin position="555"/>
        <end position="574"/>
    </location>
</feature>
<feature type="compositionally biased region" description="Polar residues" evidence="1">
    <location>
        <begin position="594"/>
        <end position="610"/>
    </location>
</feature>
<gene>
    <name evidence="3 4" type="ordered locus">CAGL0K10824g</name>
</gene>
<dbReference type="KEGG" id="cgr:2890074"/>
<dbReference type="OMA" id="INSWARR"/>
<name>Q6FM58_CANGA</name>
<proteinExistence type="predicted"/>
<evidence type="ECO:0000259" key="2">
    <source>
        <dbReference type="Pfam" id="PF10313"/>
    </source>
</evidence>